<evidence type="ECO:0000256" key="5">
    <source>
        <dbReference type="ARBA" id="ARBA00022448"/>
    </source>
</evidence>
<comment type="subcellular location">
    <subcellularLocation>
        <location evidence="1">Mitochondrion membrane</location>
        <topology evidence="1">Multi-pass membrane protein</topology>
    </subcellularLocation>
</comment>
<feature type="transmembrane region" description="Helical" evidence="16">
    <location>
        <begin position="143"/>
        <end position="167"/>
    </location>
</feature>
<dbReference type="PANTHER" id="PTHR11435">
    <property type="entry name" value="NADH UBIQUINONE OXIDOREDUCTASE SUBUNIT ND6"/>
    <property type="match status" value="1"/>
</dbReference>
<comment type="catalytic activity">
    <reaction evidence="15">
        <text>a ubiquinone + NADH + 5 H(+)(in) = a ubiquinol + NAD(+) + 4 H(+)(out)</text>
        <dbReference type="Rhea" id="RHEA:29091"/>
        <dbReference type="Rhea" id="RHEA-COMP:9565"/>
        <dbReference type="Rhea" id="RHEA-COMP:9566"/>
        <dbReference type="ChEBI" id="CHEBI:15378"/>
        <dbReference type="ChEBI" id="CHEBI:16389"/>
        <dbReference type="ChEBI" id="CHEBI:17976"/>
        <dbReference type="ChEBI" id="CHEBI:57540"/>
        <dbReference type="ChEBI" id="CHEBI:57945"/>
        <dbReference type="EC" id="7.1.1.2"/>
    </reaction>
</comment>
<evidence type="ECO:0000256" key="16">
    <source>
        <dbReference type="SAM" id="Phobius"/>
    </source>
</evidence>
<keyword evidence="11" id="KW-0520">NAD</keyword>
<keyword evidence="7 16" id="KW-0812">Transmembrane</keyword>
<evidence type="ECO:0000256" key="7">
    <source>
        <dbReference type="ARBA" id="ARBA00022692"/>
    </source>
</evidence>
<geneLocation type="mitochondrion" evidence="17"/>
<evidence type="ECO:0000256" key="1">
    <source>
        <dbReference type="ARBA" id="ARBA00004225"/>
    </source>
</evidence>
<dbReference type="GO" id="GO:0031966">
    <property type="term" value="C:mitochondrial membrane"/>
    <property type="evidence" value="ECO:0007669"/>
    <property type="project" value="UniProtKB-SubCell"/>
</dbReference>
<evidence type="ECO:0000256" key="14">
    <source>
        <dbReference type="ARBA" id="ARBA00031019"/>
    </source>
</evidence>
<dbReference type="PANTHER" id="PTHR11435:SF1">
    <property type="entry name" value="NADH-UBIQUINONE OXIDOREDUCTASE CHAIN 6"/>
    <property type="match status" value="1"/>
</dbReference>
<keyword evidence="10 16" id="KW-1133">Transmembrane helix</keyword>
<evidence type="ECO:0000256" key="3">
    <source>
        <dbReference type="ARBA" id="ARBA00012944"/>
    </source>
</evidence>
<keyword evidence="13 16" id="KW-0472">Membrane</keyword>
<keyword evidence="8" id="KW-1278">Translocase</keyword>
<keyword evidence="12 17" id="KW-0496">Mitochondrion</keyword>
<evidence type="ECO:0000256" key="11">
    <source>
        <dbReference type="ARBA" id="ARBA00023027"/>
    </source>
</evidence>
<organism evidence="17">
    <name type="scientific">Sympycnus pulicarius</name>
    <dbReference type="NCBI Taxonomy" id="2307310"/>
    <lineage>
        <taxon>Eukaryota</taxon>
        <taxon>Metazoa</taxon>
        <taxon>Ecdysozoa</taxon>
        <taxon>Arthropoda</taxon>
        <taxon>Hexapoda</taxon>
        <taxon>Insecta</taxon>
        <taxon>Pterygota</taxon>
        <taxon>Neoptera</taxon>
        <taxon>Endopterygota</taxon>
        <taxon>Diptera</taxon>
        <taxon>Brachycera</taxon>
        <taxon>Muscomorpha</taxon>
        <taxon>Empidoidea</taxon>
        <taxon>Dolichopodidae</taxon>
        <taxon>Sympycninae</taxon>
        <taxon>Sympycnus</taxon>
    </lineage>
</organism>
<dbReference type="EMBL" id="MT483695">
    <property type="protein sequence ID" value="QLY89964.1"/>
    <property type="molecule type" value="Genomic_DNA"/>
</dbReference>
<reference evidence="17" key="1">
    <citation type="submission" date="2020-05" db="EMBL/GenBank/DDBJ databases">
        <title>DNAmark Project.</title>
        <authorList>
            <person name="Leerhoei F."/>
        </authorList>
    </citation>
    <scope>NUCLEOTIDE SEQUENCE</scope>
    <source>
        <strain evidence="17">DM777</strain>
    </source>
</reference>
<evidence type="ECO:0000256" key="13">
    <source>
        <dbReference type="ARBA" id="ARBA00023136"/>
    </source>
</evidence>
<evidence type="ECO:0000256" key="12">
    <source>
        <dbReference type="ARBA" id="ARBA00023128"/>
    </source>
</evidence>
<comment type="similarity">
    <text evidence="2">Belongs to the complex I subunit 6 family.</text>
</comment>
<keyword evidence="6" id="KW-0679">Respiratory chain</keyword>
<name>A0A7D6W5F7_9MUSC</name>
<dbReference type="GO" id="GO:0008137">
    <property type="term" value="F:NADH dehydrogenase (ubiquinone) activity"/>
    <property type="evidence" value="ECO:0007669"/>
    <property type="project" value="UniProtKB-EC"/>
</dbReference>
<feature type="transmembrane region" description="Helical" evidence="16">
    <location>
        <begin position="81"/>
        <end position="102"/>
    </location>
</feature>
<gene>
    <name evidence="17" type="primary">ND6</name>
</gene>
<evidence type="ECO:0000256" key="4">
    <source>
        <dbReference type="ARBA" id="ARBA00021095"/>
    </source>
</evidence>
<evidence type="ECO:0000256" key="9">
    <source>
        <dbReference type="ARBA" id="ARBA00022982"/>
    </source>
</evidence>
<evidence type="ECO:0000313" key="17">
    <source>
        <dbReference type="EMBL" id="QLY89964.1"/>
    </source>
</evidence>
<accession>A0A7D6W5F7</accession>
<evidence type="ECO:0000256" key="2">
    <source>
        <dbReference type="ARBA" id="ARBA00005698"/>
    </source>
</evidence>
<protein>
    <recommendedName>
        <fullName evidence="4">NADH-ubiquinone oxidoreductase chain 6</fullName>
        <ecNumber evidence="3">7.1.1.2</ecNumber>
    </recommendedName>
    <alternativeName>
        <fullName evidence="14">NADH dehydrogenase subunit 6</fullName>
    </alternativeName>
</protein>
<feature type="transmembrane region" description="Helical" evidence="16">
    <location>
        <begin position="49"/>
        <end position="69"/>
    </location>
</feature>
<evidence type="ECO:0000256" key="10">
    <source>
        <dbReference type="ARBA" id="ARBA00022989"/>
    </source>
</evidence>
<keyword evidence="5" id="KW-0813">Transport</keyword>
<sequence length="174" mass="20300">MFQFIMSILIFISAFTFIQMNHPLAMGLMLLIQTLFICLITGIVSKTFWFSYILFLVFLGGMLVLFIYVTSLASNEMFSMSIKMTFMGTSIIFFALILSQFMDMNMFQSFIENHEMNSYFSMESLLKENVLMLNKIYNYPTNFLTLILINYLLITLIAIVKITNVFYGPLRQMN</sequence>
<feature type="transmembrane region" description="Helical" evidence="16">
    <location>
        <begin position="21"/>
        <end position="43"/>
    </location>
</feature>
<evidence type="ECO:0000256" key="15">
    <source>
        <dbReference type="ARBA" id="ARBA00049551"/>
    </source>
</evidence>
<dbReference type="InterPro" id="IPR050269">
    <property type="entry name" value="ComplexI_Subunit6"/>
</dbReference>
<evidence type="ECO:0000256" key="8">
    <source>
        <dbReference type="ARBA" id="ARBA00022967"/>
    </source>
</evidence>
<keyword evidence="9" id="KW-0249">Electron transport</keyword>
<proteinExistence type="inferred from homology"/>
<dbReference type="AlphaFoldDB" id="A0A7D6W5F7"/>
<evidence type="ECO:0000256" key="6">
    <source>
        <dbReference type="ARBA" id="ARBA00022660"/>
    </source>
</evidence>
<dbReference type="EC" id="7.1.1.2" evidence="3"/>